<dbReference type="SUPFAM" id="SSF56300">
    <property type="entry name" value="Metallo-dependent phosphatases"/>
    <property type="match status" value="1"/>
</dbReference>
<evidence type="ECO:0000256" key="5">
    <source>
        <dbReference type="ARBA" id="ARBA00022801"/>
    </source>
</evidence>
<dbReference type="InterPro" id="IPR026843">
    <property type="entry name" value="SbcD_C"/>
</dbReference>
<evidence type="ECO:0000256" key="1">
    <source>
        <dbReference type="ARBA" id="ARBA00010555"/>
    </source>
</evidence>
<dbReference type="Pfam" id="PF12320">
    <property type="entry name" value="SbcD_C"/>
    <property type="match status" value="1"/>
</dbReference>
<evidence type="ECO:0000256" key="3">
    <source>
        <dbReference type="ARBA" id="ARBA00013365"/>
    </source>
</evidence>
<feature type="domain" description="Calcineurin-like phosphoesterase" evidence="9">
    <location>
        <begin position="1"/>
        <end position="212"/>
    </location>
</feature>
<dbReference type="NCBIfam" id="TIGR00619">
    <property type="entry name" value="sbcd"/>
    <property type="match status" value="1"/>
</dbReference>
<evidence type="ECO:0000313" key="11">
    <source>
        <dbReference type="EMBL" id="TQL33135.1"/>
    </source>
</evidence>
<protein>
    <recommendedName>
        <fullName evidence="3 7">Nuclease SbcCD subunit D</fullName>
    </recommendedName>
</protein>
<dbReference type="InterPro" id="IPR050535">
    <property type="entry name" value="DNA_Repair-Maintenance_Comp"/>
</dbReference>
<evidence type="ECO:0000259" key="10">
    <source>
        <dbReference type="Pfam" id="PF12320"/>
    </source>
</evidence>
<dbReference type="Pfam" id="PF00149">
    <property type="entry name" value="Metallophos"/>
    <property type="match status" value="1"/>
</dbReference>
<dbReference type="InterPro" id="IPR029052">
    <property type="entry name" value="Metallo-depent_PP-like"/>
</dbReference>
<comment type="similarity">
    <text evidence="1 7">Belongs to the SbcD family.</text>
</comment>
<dbReference type="OrthoDB" id="9773856at2"/>
<evidence type="ECO:0000256" key="4">
    <source>
        <dbReference type="ARBA" id="ARBA00022722"/>
    </source>
</evidence>
<evidence type="ECO:0000313" key="12">
    <source>
        <dbReference type="Proteomes" id="UP000318336"/>
    </source>
</evidence>
<keyword evidence="5 7" id="KW-0378">Hydrolase</keyword>
<dbReference type="CDD" id="cd00840">
    <property type="entry name" value="MPP_Mre11_N"/>
    <property type="match status" value="1"/>
</dbReference>
<organism evidence="11 12">
    <name type="scientific">Barrientosiimonas humi</name>
    <dbReference type="NCBI Taxonomy" id="999931"/>
    <lineage>
        <taxon>Bacteria</taxon>
        <taxon>Bacillati</taxon>
        <taxon>Actinomycetota</taxon>
        <taxon>Actinomycetes</taxon>
        <taxon>Micrococcales</taxon>
        <taxon>Dermacoccaceae</taxon>
        <taxon>Barrientosiimonas</taxon>
    </lineage>
</organism>
<dbReference type="GO" id="GO:0006260">
    <property type="term" value="P:DNA replication"/>
    <property type="evidence" value="ECO:0007669"/>
    <property type="project" value="UniProtKB-KW"/>
</dbReference>
<dbReference type="Gene3D" id="3.60.21.10">
    <property type="match status" value="1"/>
</dbReference>
<keyword evidence="7" id="KW-0233">DNA recombination</keyword>
<dbReference type="Proteomes" id="UP000318336">
    <property type="component" value="Unassembled WGS sequence"/>
</dbReference>
<keyword evidence="7" id="KW-0255">Endonuclease</keyword>
<name>A0A542XBB7_9MICO</name>
<dbReference type="AlphaFoldDB" id="A0A542XBB7"/>
<evidence type="ECO:0000256" key="7">
    <source>
        <dbReference type="RuleBase" id="RU363069"/>
    </source>
</evidence>
<keyword evidence="7" id="KW-0235">DNA replication</keyword>
<feature type="region of interest" description="Disordered" evidence="8">
    <location>
        <begin position="362"/>
        <end position="393"/>
    </location>
</feature>
<dbReference type="GO" id="GO:0006310">
    <property type="term" value="P:DNA recombination"/>
    <property type="evidence" value="ECO:0007669"/>
    <property type="project" value="UniProtKB-KW"/>
</dbReference>
<sequence>MRFLHTSDWHLGRAFHGVGLLPAQELFLDDLVATVEREQVEAVLVSGDVYDRALPPPDAVRLLSRTLGRLRRAGAQVVLSAGNHDSPARLGFADEVLAAAGVHVRTTADSLTEPVRIGGVEIFPVPYLEPAFAADRLGAGERSHAGVLRAVTDRIADARSGDLPSVVMAHVFAAGATTTDSERDVSVGGLGVVPAEVFDAFDYAALGHLHRPQQLSERVRYSGSPVAMSFSEAGRSKSSLLVDLDEHGLAVRELPAPVLRPLARLRGSLEQLLDDPALADHAGSWVEATLTEHAPRAMERLRTRFPHCLRLEIDAPSRQGDLRSYADRVRGRTDLQLCCDFVEHVLGRDADESEQELLREAIDGAAVQRRGADRETSGAERADDAGRGTTGAA</sequence>
<evidence type="ECO:0000256" key="8">
    <source>
        <dbReference type="SAM" id="MobiDB-lite"/>
    </source>
</evidence>
<gene>
    <name evidence="7" type="primary">sbcD</name>
    <name evidence="11" type="ORF">FB554_1270</name>
</gene>
<dbReference type="InterPro" id="IPR041796">
    <property type="entry name" value="Mre11_N"/>
</dbReference>
<proteinExistence type="inferred from homology"/>
<dbReference type="RefSeq" id="WP_142005194.1">
    <property type="nucleotide sequence ID" value="NZ_CAJTBP010000001.1"/>
</dbReference>
<dbReference type="GO" id="GO:0008408">
    <property type="term" value="F:3'-5' exonuclease activity"/>
    <property type="evidence" value="ECO:0007669"/>
    <property type="project" value="InterPro"/>
</dbReference>
<keyword evidence="12" id="KW-1185">Reference proteome</keyword>
<dbReference type="GO" id="GO:0004519">
    <property type="term" value="F:endonuclease activity"/>
    <property type="evidence" value="ECO:0007669"/>
    <property type="project" value="UniProtKB-KW"/>
</dbReference>
<evidence type="ECO:0000256" key="2">
    <source>
        <dbReference type="ARBA" id="ARBA00011322"/>
    </source>
</evidence>
<dbReference type="PANTHER" id="PTHR30337">
    <property type="entry name" value="COMPONENT OF ATP-DEPENDENT DSDNA EXONUCLEASE"/>
    <property type="match status" value="1"/>
</dbReference>
<comment type="subunit">
    <text evidence="2 7">Heterodimer of SbcC and SbcD.</text>
</comment>
<dbReference type="InterPro" id="IPR004593">
    <property type="entry name" value="SbcD"/>
</dbReference>
<evidence type="ECO:0000256" key="6">
    <source>
        <dbReference type="ARBA" id="ARBA00022839"/>
    </source>
</evidence>
<comment type="caution">
    <text evidence="11">The sequence shown here is derived from an EMBL/GenBank/DDBJ whole genome shotgun (WGS) entry which is preliminary data.</text>
</comment>
<accession>A0A542XBB7</accession>
<comment type="function">
    <text evidence="7">SbcCD cleaves DNA hairpin structures. These structures can inhibit DNA replication and are intermediates in certain DNA recombination reactions. The complex acts as a 3'-&gt;5' double strand exonuclease that can open hairpins. It also has a 5' single-strand endonuclease activity.</text>
</comment>
<keyword evidence="6 7" id="KW-0269">Exonuclease</keyword>
<evidence type="ECO:0000259" key="9">
    <source>
        <dbReference type="Pfam" id="PF00149"/>
    </source>
</evidence>
<dbReference type="InterPro" id="IPR004843">
    <property type="entry name" value="Calcineurin-like_PHP"/>
</dbReference>
<feature type="domain" description="Nuclease SbcCD subunit D C-terminal" evidence="10">
    <location>
        <begin position="259"/>
        <end position="344"/>
    </location>
</feature>
<dbReference type="PANTHER" id="PTHR30337:SF0">
    <property type="entry name" value="NUCLEASE SBCCD SUBUNIT D"/>
    <property type="match status" value="1"/>
</dbReference>
<feature type="compositionally biased region" description="Basic and acidic residues" evidence="8">
    <location>
        <begin position="370"/>
        <end position="386"/>
    </location>
</feature>
<keyword evidence="4 7" id="KW-0540">Nuclease</keyword>
<dbReference type="EMBL" id="VFOK01000001">
    <property type="protein sequence ID" value="TQL33135.1"/>
    <property type="molecule type" value="Genomic_DNA"/>
</dbReference>
<reference evidence="11 12" key="1">
    <citation type="submission" date="2019-06" db="EMBL/GenBank/DDBJ databases">
        <title>Sequencing the genomes of 1000 actinobacteria strains.</title>
        <authorList>
            <person name="Klenk H.-P."/>
        </authorList>
    </citation>
    <scope>NUCLEOTIDE SEQUENCE [LARGE SCALE GENOMIC DNA]</scope>
    <source>
        <strain evidence="11 12">DSM 24617</strain>
    </source>
</reference>